<keyword evidence="3" id="KW-1185">Reference proteome</keyword>
<dbReference type="InterPro" id="IPR011330">
    <property type="entry name" value="Glyco_hydro/deAcase_b/a-brl"/>
</dbReference>
<dbReference type="InterPro" id="IPR027291">
    <property type="entry name" value="Glyco_hydro_38_N_sf"/>
</dbReference>
<dbReference type="SUPFAM" id="SSF88713">
    <property type="entry name" value="Glycoside hydrolase/deacetylase"/>
    <property type="match status" value="1"/>
</dbReference>
<sequence length="131" mass="14847">MWRDEASATKSRHALGEATSILNSVSGELLKNKKRMFSVTEMAFLKRWYESSNEVFKIIFKKFVSEGRVELVSGGMVMNDEASTHYSDIVDQMTLGMRWINATFGACALPRAVWQLDTYGHSREQAALFAQ</sequence>
<dbReference type="EMBL" id="JARKHS020034520">
    <property type="protein sequence ID" value="KAK8758066.1"/>
    <property type="molecule type" value="Genomic_DNA"/>
</dbReference>
<dbReference type="AlphaFoldDB" id="A0AAQ4D6H6"/>
<feature type="non-terminal residue" evidence="2">
    <location>
        <position position="131"/>
    </location>
</feature>
<organism evidence="2 3">
    <name type="scientific">Amblyomma americanum</name>
    <name type="common">Lone star tick</name>
    <dbReference type="NCBI Taxonomy" id="6943"/>
    <lineage>
        <taxon>Eukaryota</taxon>
        <taxon>Metazoa</taxon>
        <taxon>Ecdysozoa</taxon>
        <taxon>Arthropoda</taxon>
        <taxon>Chelicerata</taxon>
        <taxon>Arachnida</taxon>
        <taxon>Acari</taxon>
        <taxon>Parasitiformes</taxon>
        <taxon>Ixodida</taxon>
        <taxon>Ixodoidea</taxon>
        <taxon>Ixodidae</taxon>
        <taxon>Amblyomminae</taxon>
        <taxon>Amblyomma</taxon>
    </lineage>
</organism>
<evidence type="ECO:0000313" key="2">
    <source>
        <dbReference type="EMBL" id="KAK8758066.1"/>
    </source>
</evidence>
<gene>
    <name evidence="2" type="ORF">V5799_004302</name>
</gene>
<dbReference type="PANTHER" id="PTHR11607:SF3">
    <property type="entry name" value="LYSOSOMAL ALPHA-MANNOSIDASE"/>
    <property type="match status" value="1"/>
</dbReference>
<evidence type="ECO:0000313" key="3">
    <source>
        <dbReference type="Proteomes" id="UP001321473"/>
    </source>
</evidence>
<feature type="domain" description="Glycoside hydrolase family 38 N-terminal" evidence="1">
    <location>
        <begin position="17"/>
        <end position="131"/>
    </location>
</feature>
<reference evidence="2 3" key="1">
    <citation type="journal article" date="2023" name="Arcadia Sci">
        <title>De novo assembly of a long-read Amblyomma americanum tick genome.</title>
        <authorList>
            <person name="Chou S."/>
            <person name="Poskanzer K.E."/>
            <person name="Rollins M."/>
            <person name="Thuy-Boun P.S."/>
        </authorList>
    </citation>
    <scope>NUCLEOTIDE SEQUENCE [LARGE SCALE GENOMIC DNA]</scope>
    <source>
        <strain evidence="2">F_SG_1</strain>
        <tissue evidence="2">Salivary glands</tissue>
    </source>
</reference>
<accession>A0AAQ4D6H6</accession>
<dbReference type="InterPro" id="IPR000602">
    <property type="entry name" value="Glyco_hydro_38_N"/>
</dbReference>
<comment type="caution">
    <text evidence="2">The sequence shown here is derived from an EMBL/GenBank/DDBJ whole genome shotgun (WGS) entry which is preliminary data.</text>
</comment>
<dbReference type="InterPro" id="IPR050843">
    <property type="entry name" value="Glycosyl_Hydrlase_38"/>
</dbReference>
<evidence type="ECO:0000259" key="1">
    <source>
        <dbReference type="Pfam" id="PF01074"/>
    </source>
</evidence>
<dbReference type="Gene3D" id="3.20.110.10">
    <property type="entry name" value="Glycoside hydrolase 38, N terminal domain"/>
    <property type="match status" value="1"/>
</dbReference>
<protein>
    <recommendedName>
        <fullName evidence="1">Glycoside hydrolase family 38 N-terminal domain-containing protein</fullName>
    </recommendedName>
</protein>
<proteinExistence type="predicted"/>
<dbReference type="Pfam" id="PF01074">
    <property type="entry name" value="Glyco_hydro_38N"/>
    <property type="match status" value="1"/>
</dbReference>
<dbReference type="PANTHER" id="PTHR11607">
    <property type="entry name" value="ALPHA-MANNOSIDASE"/>
    <property type="match status" value="1"/>
</dbReference>
<name>A0AAQ4D6H6_AMBAM</name>
<dbReference type="GO" id="GO:0006013">
    <property type="term" value="P:mannose metabolic process"/>
    <property type="evidence" value="ECO:0007669"/>
    <property type="project" value="InterPro"/>
</dbReference>
<dbReference type="GO" id="GO:0005764">
    <property type="term" value="C:lysosome"/>
    <property type="evidence" value="ECO:0007669"/>
    <property type="project" value="TreeGrafter"/>
</dbReference>
<dbReference type="Proteomes" id="UP001321473">
    <property type="component" value="Unassembled WGS sequence"/>
</dbReference>
<dbReference type="GO" id="GO:0004559">
    <property type="term" value="F:alpha-mannosidase activity"/>
    <property type="evidence" value="ECO:0007669"/>
    <property type="project" value="InterPro"/>
</dbReference>